<feature type="compositionally biased region" description="Basic residues" evidence="4">
    <location>
        <begin position="43"/>
        <end position="52"/>
    </location>
</feature>
<evidence type="ECO:0000313" key="8">
    <source>
        <dbReference type="Proteomes" id="UP000660885"/>
    </source>
</evidence>
<feature type="transmembrane region" description="Helical" evidence="5">
    <location>
        <begin position="465"/>
        <end position="485"/>
    </location>
</feature>
<dbReference type="PANTHER" id="PTHR23539">
    <property type="entry name" value="MFS TRANSPORTER"/>
    <property type="match status" value="1"/>
</dbReference>
<dbReference type="InterPro" id="IPR011701">
    <property type="entry name" value="MFS"/>
</dbReference>
<evidence type="ECO:0000256" key="4">
    <source>
        <dbReference type="SAM" id="MobiDB-lite"/>
    </source>
</evidence>
<dbReference type="Pfam" id="PF07690">
    <property type="entry name" value="MFS_1"/>
    <property type="match status" value="1"/>
</dbReference>
<comment type="caution">
    <text evidence="7">The sequence shown here is derived from an EMBL/GenBank/DDBJ whole genome shotgun (WGS) entry which is preliminary data.</text>
</comment>
<feature type="transmembrane region" description="Helical" evidence="5">
    <location>
        <begin position="231"/>
        <end position="251"/>
    </location>
</feature>
<dbReference type="Gene3D" id="1.20.1250.20">
    <property type="entry name" value="MFS general substrate transporter like domains"/>
    <property type="match status" value="2"/>
</dbReference>
<feature type="region of interest" description="Disordered" evidence="4">
    <location>
        <begin position="1"/>
        <end position="75"/>
    </location>
</feature>
<dbReference type="SUPFAM" id="SSF103473">
    <property type="entry name" value="MFS general substrate transporter"/>
    <property type="match status" value="1"/>
</dbReference>
<feature type="transmembrane region" description="Helical" evidence="5">
    <location>
        <begin position="437"/>
        <end position="459"/>
    </location>
</feature>
<keyword evidence="8" id="KW-1185">Reference proteome</keyword>
<proteinExistence type="predicted"/>
<accession>A0ABS1U6U7</accession>
<evidence type="ECO:0000313" key="7">
    <source>
        <dbReference type="EMBL" id="MBL6079046.1"/>
    </source>
</evidence>
<evidence type="ECO:0000259" key="6">
    <source>
        <dbReference type="PROSITE" id="PS50850"/>
    </source>
</evidence>
<feature type="transmembrane region" description="Helical" evidence="5">
    <location>
        <begin position="105"/>
        <end position="126"/>
    </location>
</feature>
<feature type="transmembrane region" description="Helical" evidence="5">
    <location>
        <begin position="165"/>
        <end position="185"/>
    </location>
</feature>
<protein>
    <submittedName>
        <fullName evidence="7">MFS transporter</fullName>
    </submittedName>
</protein>
<dbReference type="Proteomes" id="UP000660885">
    <property type="component" value="Unassembled WGS sequence"/>
</dbReference>
<evidence type="ECO:0000256" key="3">
    <source>
        <dbReference type="ARBA" id="ARBA00023136"/>
    </source>
</evidence>
<evidence type="ECO:0000256" key="5">
    <source>
        <dbReference type="SAM" id="Phobius"/>
    </source>
</evidence>
<feature type="domain" description="Major facilitator superfamily (MFS) profile" evidence="6">
    <location>
        <begin position="309"/>
        <end position="504"/>
    </location>
</feature>
<dbReference type="CDD" id="cd06174">
    <property type="entry name" value="MFS"/>
    <property type="match status" value="1"/>
</dbReference>
<dbReference type="PANTHER" id="PTHR23539:SF1">
    <property type="entry name" value="MAJOR FACILITATOR SUPERFAMILY (MFS) PROFILE DOMAIN-CONTAINING PROTEIN"/>
    <property type="match status" value="1"/>
</dbReference>
<dbReference type="EMBL" id="JAETWB010000005">
    <property type="protein sequence ID" value="MBL6079046.1"/>
    <property type="molecule type" value="Genomic_DNA"/>
</dbReference>
<feature type="transmembrane region" description="Helical" evidence="5">
    <location>
        <begin position="399"/>
        <end position="425"/>
    </location>
</feature>
<feature type="transmembrane region" description="Helical" evidence="5">
    <location>
        <begin position="343"/>
        <end position="364"/>
    </location>
</feature>
<feature type="transmembrane region" description="Helical" evidence="5">
    <location>
        <begin position="138"/>
        <end position="158"/>
    </location>
</feature>
<evidence type="ECO:0000256" key="2">
    <source>
        <dbReference type="ARBA" id="ARBA00022989"/>
    </source>
</evidence>
<evidence type="ECO:0000256" key="1">
    <source>
        <dbReference type="ARBA" id="ARBA00022692"/>
    </source>
</evidence>
<dbReference type="InterPro" id="IPR036259">
    <property type="entry name" value="MFS_trans_sf"/>
</dbReference>
<feature type="transmembrane region" description="Helical" evidence="5">
    <location>
        <begin position="376"/>
        <end position="393"/>
    </location>
</feature>
<reference evidence="7 8" key="1">
    <citation type="submission" date="2021-01" db="EMBL/GenBank/DDBJ databases">
        <title>Belnapia mucosa sp. nov. and Belnapia arida sp. nov., isolated from the Tabernas Desert (Almeria, Spain).</title>
        <authorList>
            <person name="Molina-Menor E."/>
            <person name="Vidal-Verdu A."/>
            <person name="Calonge A."/>
            <person name="Satari L."/>
            <person name="Pereto J."/>
            <person name="Porcar M."/>
        </authorList>
    </citation>
    <scope>NUCLEOTIDE SEQUENCE [LARGE SCALE GENOMIC DNA]</scope>
    <source>
        <strain evidence="7 8">T18</strain>
    </source>
</reference>
<dbReference type="PROSITE" id="PS50850">
    <property type="entry name" value="MFS"/>
    <property type="match status" value="1"/>
</dbReference>
<keyword evidence="3 5" id="KW-0472">Membrane</keyword>
<feature type="transmembrane region" description="Helical" evidence="5">
    <location>
        <begin position="309"/>
        <end position="331"/>
    </location>
</feature>
<keyword evidence="2 5" id="KW-1133">Transmembrane helix</keyword>
<gene>
    <name evidence="7" type="ORF">JMJ56_13590</name>
</gene>
<name>A0ABS1U6U7_9PROT</name>
<organism evidence="7 8">
    <name type="scientific">Belnapia arida</name>
    <dbReference type="NCBI Taxonomy" id="2804533"/>
    <lineage>
        <taxon>Bacteria</taxon>
        <taxon>Pseudomonadati</taxon>
        <taxon>Pseudomonadota</taxon>
        <taxon>Alphaproteobacteria</taxon>
        <taxon>Acetobacterales</taxon>
        <taxon>Roseomonadaceae</taxon>
        <taxon>Belnapia</taxon>
    </lineage>
</organism>
<dbReference type="InterPro" id="IPR020846">
    <property type="entry name" value="MFS_dom"/>
</dbReference>
<feature type="transmembrane region" description="Helical" evidence="5">
    <location>
        <begin position="191"/>
        <end position="219"/>
    </location>
</feature>
<sequence>MLGRGGSAPRRGRPLRGRDALGAVRRRRLVQPAGPPRGALRGGRLRHPRARRPAPDPAGRRHCHPRPPWSHRPSLAGLARLVGTGGTRASRAAASRVNPTRALDLLNILLSDVRYGLGAYLGVYLLTEHHWDAAEIGLALSIGGLAGLLAQTPIGLLVDAIRAKRALLAGAVLVVMTSCLVIPLAPHFWPVVLAGVIGGLAGTSIAPTLAAISLGMVGPGAFARRACRNEALFHAGNGAVNLLILAMAPLFGTPVLFWVMAGTGLASAGAALAIPARSIDHAVARGLLPGSVGAAPRQGWRVLLGSRPLLAFALTGALFHMANGSMLALVAQKLALQNIGWGVALTAICAIAAQSVMVPAAALAGARAEAWGRRPLLLVAFLALALRGVLYTASDHPAWLIGVQLLDGVGAGLIGALFPVVIADLTRGTGHFAAAQGAVGTVHGLGGVVSGALSGLVVVHYGYDAAFLALAAIAGLGAALFWLTMPETRNLAPEKELAHDHPAA</sequence>
<keyword evidence="1 5" id="KW-0812">Transmembrane</keyword>